<evidence type="ECO:0000313" key="3">
    <source>
        <dbReference type="EMBL" id="PJE63781.1"/>
    </source>
</evidence>
<sequence length="623" mass="70829">MCENMLGMRNKLINLLFVFIFGIFVQGTIGLWPRAVYAVSTVSTVLHDAYRLTDTSTVQVERSLTFTNQVPDLYVNQYTFSFHNTQKTHGLVVEEDGQIAQFKTERNGELMEVTVTLQRPAIGIGKTKTITMRYTLSDYLQESGLYKELIIAPSRVSEDEDVRDYIIDVISPPTYPLVSIAKPLGQKVSDHQYRWSTVQTFDEKNLYLAFGQEALYKLELQYAIQNKYPYPRSYSIPFPPDGAWQQIIIDNVQPKPDKTYRDEDDNFMATYSVPGNSTLNVIFNGVARLTSDVRVDVQSYMRKRYTANLLTSRYLSQQPYWTLSNVAIPAFATPKDMYEYITDTLSYDDSRIDNSLKRMGANWALSNPERAVCMEYTDLFIALARENNLPAREVVGYGVAQDDSLLPLSFYGDLLHAWPEYYDRARELWHPIDPTWGDTARLDYLSSFDLSHIAFVYHGTSSETPYPPGVYKINQKSKDVYVRPTSSAPPIVHDVKVTAVDKFIFFGSKKQVITLGVISESNVFQYHVPVVVKNQGREIAQTIIEIIAPYEHIKVDVPITPPKTTFKQSGNFSIIVNDVVVATRPYEAYGSVLALAYAYWVYIALAGVIAVIVVLFALQSSRR</sequence>
<dbReference type="PANTHER" id="PTHR33490:SF6">
    <property type="entry name" value="SLL1049 PROTEIN"/>
    <property type="match status" value="1"/>
</dbReference>
<gene>
    <name evidence="3" type="ORF">COU89_01365</name>
</gene>
<organism evidence="3 4">
    <name type="scientific">Candidatus Roizmanbacteria bacterium CG10_big_fil_rev_8_21_14_0_10_45_7</name>
    <dbReference type="NCBI Taxonomy" id="1974854"/>
    <lineage>
        <taxon>Bacteria</taxon>
        <taxon>Candidatus Roizmaniibacteriota</taxon>
    </lineage>
</organism>
<protein>
    <recommendedName>
        <fullName evidence="2">Transglutaminase-like domain-containing protein</fullName>
    </recommendedName>
</protein>
<dbReference type="Pfam" id="PF01841">
    <property type="entry name" value="Transglut_core"/>
    <property type="match status" value="1"/>
</dbReference>
<feature type="transmembrane region" description="Helical" evidence="1">
    <location>
        <begin position="597"/>
        <end position="618"/>
    </location>
</feature>
<dbReference type="EMBL" id="PFEE01000030">
    <property type="protein sequence ID" value="PJE63781.1"/>
    <property type="molecule type" value="Genomic_DNA"/>
</dbReference>
<dbReference type="InterPro" id="IPR038765">
    <property type="entry name" value="Papain-like_cys_pep_sf"/>
</dbReference>
<evidence type="ECO:0000313" key="4">
    <source>
        <dbReference type="Proteomes" id="UP000231569"/>
    </source>
</evidence>
<dbReference type="InterPro" id="IPR002931">
    <property type="entry name" value="Transglutaminase-like"/>
</dbReference>
<comment type="caution">
    <text evidence="3">The sequence shown here is derived from an EMBL/GenBank/DDBJ whole genome shotgun (WGS) entry which is preliminary data.</text>
</comment>
<evidence type="ECO:0000259" key="2">
    <source>
        <dbReference type="SMART" id="SM00460"/>
    </source>
</evidence>
<accession>A0A2M8KV49</accession>
<dbReference type="SMART" id="SM00460">
    <property type="entry name" value="TGc"/>
    <property type="match status" value="1"/>
</dbReference>
<keyword evidence="1" id="KW-0472">Membrane</keyword>
<feature type="domain" description="Transglutaminase-like" evidence="2">
    <location>
        <begin position="365"/>
        <end position="436"/>
    </location>
</feature>
<dbReference type="AlphaFoldDB" id="A0A2M8KV49"/>
<dbReference type="Gene3D" id="3.10.620.30">
    <property type="match status" value="1"/>
</dbReference>
<feature type="transmembrane region" description="Helical" evidence="1">
    <location>
        <begin position="12"/>
        <end position="32"/>
    </location>
</feature>
<name>A0A2M8KV49_9BACT</name>
<dbReference type="PANTHER" id="PTHR33490">
    <property type="entry name" value="BLR5614 PROTEIN-RELATED"/>
    <property type="match status" value="1"/>
</dbReference>
<reference evidence="4" key="1">
    <citation type="submission" date="2017-09" db="EMBL/GenBank/DDBJ databases">
        <title>Depth-based differentiation of microbial function through sediment-hosted aquifers and enrichment of novel symbionts in the deep terrestrial subsurface.</title>
        <authorList>
            <person name="Probst A.J."/>
            <person name="Ladd B."/>
            <person name="Jarett J.K."/>
            <person name="Geller-Mcgrath D.E."/>
            <person name="Sieber C.M.K."/>
            <person name="Emerson J.B."/>
            <person name="Anantharaman K."/>
            <person name="Thomas B.C."/>
            <person name="Malmstrom R."/>
            <person name="Stieglmeier M."/>
            <person name="Klingl A."/>
            <person name="Woyke T."/>
            <person name="Ryan C.M."/>
            <person name="Banfield J.F."/>
        </authorList>
    </citation>
    <scope>NUCLEOTIDE SEQUENCE [LARGE SCALE GENOMIC DNA]</scope>
</reference>
<keyword evidence="1" id="KW-1133">Transmembrane helix</keyword>
<dbReference type="Proteomes" id="UP000231569">
    <property type="component" value="Unassembled WGS sequence"/>
</dbReference>
<dbReference type="SUPFAM" id="SSF54001">
    <property type="entry name" value="Cysteine proteinases"/>
    <property type="match status" value="1"/>
</dbReference>
<proteinExistence type="predicted"/>
<keyword evidence="1" id="KW-0812">Transmembrane</keyword>
<evidence type="ECO:0000256" key="1">
    <source>
        <dbReference type="SAM" id="Phobius"/>
    </source>
</evidence>